<gene>
    <name evidence="5" type="ORF">N7G274_001503</name>
</gene>
<dbReference type="CDD" id="cd02440">
    <property type="entry name" value="AdoMet_MTases"/>
    <property type="match status" value="1"/>
</dbReference>
<dbReference type="EMBL" id="JBEFKJ010000004">
    <property type="protein sequence ID" value="KAL2046056.1"/>
    <property type="molecule type" value="Genomic_DNA"/>
</dbReference>
<proteinExistence type="inferred from homology"/>
<keyword evidence="6" id="KW-1185">Reference proteome</keyword>
<comment type="caution">
    <text evidence="5">The sequence shown here is derived from an EMBL/GenBank/DDBJ whole genome shotgun (WGS) entry which is preliminary data.</text>
</comment>
<accession>A0ABR4AMJ2</accession>
<evidence type="ECO:0000256" key="3">
    <source>
        <dbReference type="ARBA" id="ARBA00022679"/>
    </source>
</evidence>
<keyword evidence="3" id="KW-0808">Transferase</keyword>
<evidence type="ECO:0000313" key="6">
    <source>
        <dbReference type="Proteomes" id="UP001590950"/>
    </source>
</evidence>
<evidence type="ECO:0000256" key="2">
    <source>
        <dbReference type="ARBA" id="ARBA00022603"/>
    </source>
</evidence>
<sequence>MTSTISAAAAAGFRDGSKYDQARPSYPSEAVDSLLKHMQVDGLKGARIVDLGAGTGIFTKLLADRDEGFEIFAVEPHADMRAELEKKRLKGVKVVEGGASKMESVESQYVDAVVAAQAFHWFANKEALEEIYRVLIPGGVFGMIWNIEDYNAPRSWEPTTKWEAKLKALTWESGKEHPRFRHGKWRQVFDEQLEATPLTFQSADPLFSLPIGEEVVKFTHSLSKEAIWNRFLSQSQFAVLEGKQLLDIKSCFGEAMAGADAGMDGRGELELHGRTYVAWTSAIPSAPLREGG</sequence>
<dbReference type="InterPro" id="IPR029063">
    <property type="entry name" value="SAM-dependent_MTases_sf"/>
</dbReference>
<dbReference type="InterPro" id="IPR051052">
    <property type="entry name" value="Diverse_substrate_MTase"/>
</dbReference>
<comment type="similarity">
    <text evidence="1">Belongs to the methyltransferase superfamily.</text>
</comment>
<reference evidence="5 6" key="1">
    <citation type="submission" date="2024-09" db="EMBL/GenBank/DDBJ databases">
        <title>Rethinking Asexuality: The Enigmatic Case of Functional Sexual Genes in Lepraria (Stereocaulaceae).</title>
        <authorList>
            <person name="Doellman M."/>
            <person name="Sun Y."/>
            <person name="Barcenas-Pena A."/>
            <person name="Lumbsch H.T."/>
            <person name="Grewe F."/>
        </authorList>
    </citation>
    <scope>NUCLEOTIDE SEQUENCE [LARGE SCALE GENOMIC DNA]</scope>
    <source>
        <strain evidence="5 6">Mercado 3170</strain>
    </source>
</reference>
<dbReference type="PANTHER" id="PTHR44942">
    <property type="entry name" value="METHYLTRANSF_11 DOMAIN-CONTAINING PROTEIN"/>
    <property type="match status" value="1"/>
</dbReference>
<feature type="domain" description="Methyltransferase type 11" evidence="4">
    <location>
        <begin position="49"/>
        <end position="141"/>
    </location>
</feature>
<protein>
    <recommendedName>
        <fullName evidence="4">Methyltransferase type 11 domain-containing protein</fullName>
    </recommendedName>
</protein>
<organism evidence="5 6">
    <name type="scientific">Stereocaulon virgatum</name>
    <dbReference type="NCBI Taxonomy" id="373712"/>
    <lineage>
        <taxon>Eukaryota</taxon>
        <taxon>Fungi</taxon>
        <taxon>Dikarya</taxon>
        <taxon>Ascomycota</taxon>
        <taxon>Pezizomycotina</taxon>
        <taxon>Lecanoromycetes</taxon>
        <taxon>OSLEUM clade</taxon>
        <taxon>Lecanoromycetidae</taxon>
        <taxon>Lecanorales</taxon>
        <taxon>Lecanorineae</taxon>
        <taxon>Stereocaulaceae</taxon>
        <taxon>Stereocaulon</taxon>
    </lineage>
</organism>
<dbReference type="SUPFAM" id="SSF53335">
    <property type="entry name" value="S-adenosyl-L-methionine-dependent methyltransferases"/>
    <property type="match status" value="1"/>
</dbReference>
<dbReference type="Proteomes" id="UP001590950">
    <property type="component" value="Unassembled WGS sequence"/>
</dbReference>
<name>A0ABR4AMJ2_9LECA</name>
<evidence type="ECO:0000313" key="5">
    <source>
        <dbReference type="EMBL" id="KAL2046056.1"/>
    </source>
</evidence>
<dbReference type="Gene3D" id="3.40.50.150">
    <property type="entry name" value="Vaccinia Virus protein VP39"/>
    <property type="match status" value="1"/>
</dbReference>
<keyword evidence="2" id="KW-0489">Methyltransferase</keyword>
<dbReference type="InterPro" id="IPR013216">
    <property type="entry name" value="Methyltransf_11"/>
</dbReference>
<dbReference type="PANTHER" id="PTHR44942:SF4">
    <property type="entry name" value="METHYLTRANSFERASE TYPE 11 DOMAIN-CONTAINING PROTEIN"/>
    <property type="match status" value="1"/>
</dbReference>
<dbReference type="Pfam" id="PF08241">
    <property type="entry name" value="Methyltransf_11"/>
    <property type="match status" value="1"/>
</dbReference>
<evidence type="ECO:0000259" key="4">
    <source>
        <dbReference type="Pfam" id="PF08241"/>
    </source>
</evidence>
<evidence type="ECO:0000256" key="1">
    <source>
        <dbReference type="ARBA" id="ARBA00008361"/>
    </source>
</evidence>